<evidence type="ECO:0000256" key="6">
    <source>
        <dbReference type="RuleBase" id="RU004379"/>
    </source>
</evidence>
<gene>
    <name evidence="7" type="ORF">FYJ85_03935</name>
</gene>
<dbReference type="RefSeq" id="WP_106054013.1">
    <property type="nucleotide sequence ID" value="NZ_CALXOB010000021.1"/>
</dbReference>
<proteinExistence type="inferred from homology"/>
<feature type="transmembrane region" description="Helical" evidence="6">
    <location>
        <begin position="87"/>
        <end position="109"/>
    </location>
</feature>
<dbReference type="PANTHER" id="PTHR23291">
    <property type="entry name" value="BAX INHIBITOR-RELATED"/>
    <property type="match status" value="1"/>
</dbReference>
<evidence type="ECO:0000313" key="7">
    <source>
        <dbReference type="EMBL" id="MST96195.1"/>
    </source>
</evidence>
<dbReference type="PANTHER" id="PTHR23291:SF50">
    <property type="entry name" value="PROTEIN LIFEGUARD 4"/>
    <property type="match status" value="1"/>
</dbReference>
<comment type="similarity">
    <text evidence="2 6">Belongs to the BI1 family.</text>
</comment>
<dbReference type="EMBL" id="VUNS01000003">
    <property type="protein sequence ID" value="MST96195.1"/>
    <property type="molecule type" value="Genomic_DNA"/>
</dbReference>
<feature type="transmembrane region" description="Helical" evidence="6">
    <location>
        <begin position="213"/>
        <end position="236"/>
    </location>
</feature>
<dbReference type="Proteomes" id="UP000435649">
    <property type="component" value="Unassembled WGS sequence"/>
</dbReference>
<keyword evidence="8" id="KW-1185">Reference proteome</keyword>
<evidence type="ECO:0000256" key="1">
    <source>
        <dbReference type="ARBA" id="ARBA00004141"/>
    </source>
</evidence>
<accession>A0A844FZX5</accession>
<evidence type="ECO:0000313" key="8">
    <source>
        <dbReference type="Proteomes" id="UP000435649"/>
    </source>
</evidence>
<evidence type="ECO:0000256" key="3">
    <source>
        <dbReference type="ARBA" id="ARBA00022692"/>
    </source>
</evidence>
<keyword evidence="4 6" id="KW-1133">Transmembrane helix</keyword>
<keyword evidence="3 6" id="KW-0812">Transmembrane</keyword>
<feature type="transmembrane region" description="Helical" evidence="6">
    <location>
        <begin position="116"/>
        <end position="137"/>
    </location>
</feature>
<feature type="transmembrane region" description="Helical" evidence="6">
    <location>
        <begin position="61"/>
        <end position="81"/>
    </location>
</feature>
<protein>
    <submittedName>
        <fullName evidence="7">Bax inhibitor-1/YccA family protein</fullName>
    </submittedName>
</protein>
<evidence type="ECO:0000256" key="4">
    <source>
        <dbReference type="ARBA" id="ARBA00022989"/>
    </source>
</evidence>
<feature type="transmembrane region" description="Helical" evidence="6">
    <location>
        <begin position="28"/>
        <end position="49"/>
    </location>
</feature>
<evidence type="ECO:0000256" key="2">
    <source>
        <dbReference type="ARBA" id="ARBA00010350"/>
    </source>
</evidence>
<dbReference type="AlphaFoldDB" id="A0A844FZX5"/>
<evidence type="ECO:0000256" key="5">
    <source>
        <dbReference type="ARBA" id="ARBA00023136"/>
    </source>
</evidence>
<comment type="subcellular location">
    <subcellularLocation>
        <location evidence="1">Membrane</location>
        <topology evidence="1">Multi-pass membrane protein</topology>
    </subcellularLocation>
</comment>
<organism evidence="7 8">
    <name type="scientific">Victivallis lenta</name>
    <dbReference type="NCBI Taxonomy" id="2606640"/>
    <lineage>
        <taxon>Bacteria</taxon>
        <taxon>Pseudomonadati</taxon>
        <taxon>Lentisphaerota</taxon>
        <taxon>Lentisphaeria</taxon>
        <taxon>Victivallales</taxon>
        <taxon>Victivallaceae</taxon>
        <taxon>Victivallis</taxon>
    </lineage>
</organism>
<feature type="transmembrane region" description="Helical" evidence="6">
    <location>
        <begin position="173"/>
        <end position="193"/>
    </location>
</feature>
<dbReference type="CDD" id="cd10432">
    <property type="entry name" value="BI-1-like_bacterial"/>
    <property type="match status" value="1"/>
</dbReference>
<feature type="transmembrane region" description="Helical" evidence="6">
    <location>
        <begin position="143"/>
        <end position="166"/>
    </location>
</feature>
<dbReference type="Pfam" id="PF01027">
    <property type="entry name" value="Bax1-I"/>
    <property type="match status" value="1"/>
</dbReference>
<dbReference type="InterPro" id="IPR006214">
    <property type="entry name" value="Bax_inhibitor_1-related"/>
</dbReference>
<dbReference type="GO" id="GO:0005886">
    <property type="term" value="C:plasma membrane"/>
    <property type="evidence" value="ECO:0007669"/>
    <property type="project" value="TreeGrafter"/>
</dbReference>
<name>A0A844FZX5_9BACT</name>
<sequence length="240" mass="25669">MSENYSYDSIGAANASSSALQAGFVNRVFGWMTGGLALTGAMAWAVYNIEPLYKLVLGTPGVFTVLIILELVVVIAMSAAVNKLSSAGAAACFIGFALLNGLTLSSIFVAYEMSSIAATFFVTSGTFGGAGLFGYLTRRDLSGAGGIAFMALWGLILASIVNIFWYHTLVDRLICYAGVAIFVVLTAWDIQKIKRISFAVADGSIEEEAGRKYAVYGALSLYLDFVNLFLMFLRLFGGRR</sequence>
<reference evidence="7 8" key="1">
    <citation type="submission" date="2019-08" db="EMBL/GenBank/DDBJ databases">
        <title>In-depth cultivation of the pig gut microbiome towards novel bacterial diversity and tailored functional studies.</title>
        <authorList>
            <person name="Wylensek D."/>
            <person name="Hitch T.C.A."/>
            <person name="Clavel T."/>
        </authorList>
    </citation>
    <scope>NUCLEOTIDE SEQUENCE [LARGE SCALE GENOMIC DNA]</scope>
    <source>
        <strain evidence="7 8">BBE-744-WT-12</strain>
    </source>
</reference>
<comment type="caution">
    <text evidence="7">The sequence shown here is derived from an EMBL/GenBank/DDBJ whole genome shotgun (WGS) entry which is preliminary data.</text>
</comment>
<keyword evidence="5 6" id="KW-0472">Membrane</keyword>